<dbReference type="PANTHER" id="PTHR43531">
    <property type="entry name" value="PROTEIN ICFG"/>
    <property type="match status" value="1"/>
</dbReference>
<dbReference type="InterPro" id="IPR003122">
    <property type="entry name" value="Tar_rcpt_lig-bd"/>
</dbReference>
<evidence type="ECO:0000256" key="5">
    <source>
        <dbReference type="ARBA" id="ARBA00022519"/>
    </source>
</evidence>
<evidence type="ECO:0000256" key="9">
    <source>
        <dbReference type="ARBA" id="ARBA00023224"/>
    </source>
</evidence>
<dbReference type="GO" id="GO:0007165">
    <property type="term" value="P:signal transduction"/>
    <property type="evidence" value="ECO:0007669"/>
    <property type="project" value="UniProtKB-KW"/>
</dbReference>
<dbReference type="Gene3D" id="1.10.287.950">
    <property type="entry name" value="Methyl-accepting chemotaxis protein"/>
    <property type="match status" value="1"/>
</dbReference>
<evidence type="ECO:0000256" key="11">
    <source>
        <dbReference type="PROSITE-ProRule" id="PRU00284"/>
    </source>
</evidence>
<dbReference type="Pfam" id="PF00015">
    <property type="entry name" value="MCPsignal"/>
    <property type="match status" value="1"/>
</dbReference>
<dbReference type="InterPro" id="IPR035440">
    <property type="entry name" value="4HB_MCP_dom_sf"/>
</dbReference>
<keyword evidence="8 12" id="KW-0472">Membrane</keyword>
<organism evidence="15 16">
    <name type="scientific">Buttiauxella brennerae ATCC 51605</name>
    <dbReference type="NCBI Taxonomy" id="1354251"/>
    <lineage>
        <taxon>Bacteria</taxon>
        <taxon>Pseudomonadati</taxon>
        <taxon>Pseudomonadota</taxon>
        <taxon>Gammaproteobacteria</taxon>
        <taxon>Enterobacterales</taxon>
        <taxon>Enterobacteriaceae</taxon>
        <taxon>Buttiauxella</taxon>
    </lineage>
</organism>
<evidence type="ECO:0000256" key="3">
    <source>
        <dbReference type="ARBA" id="ARBA00022481"/>
    </source>
</evidence>
<keyword evidence="9 11" id="KW-0807">Transducer</keyword>
<dbReference type="Proteomes" id="UP000078410">
    <property type="component" value="Unassembled WGS sequence"/>
</dbReference>
<evidence type="ECO:0000256" key="4">
    <source>
        <dbReference type="ARBA" id="ARBA00022500"/>
    </source>
</evidence>
<dbReference type="SMART" id="SM00304">
    <property type="entry name" value="HAMP"/>
    <property type="match status" value="1"/>
</dbReference>
<name>A0A1B7IT12_9ENTR</name>
<dbReference type="InterPro" id="IPR004089">
    <property type="entry name" value="MCPsignal_dom"/>
</dbReference>
<evidence type="ECO:0000313" key="16">
    <source>
        <dbReference type="Proteomes" id="UP000078410"/>
    </source>
</evidence>
<evidence type="ECO:0000256" key="8">
    <source>
        <dbReference type="ARBA" id="ARBA00023136"/>
    </source>
</evidence>
<comment type="similarity">
    <text evidence="10">Belongs to the methyl-accepting chemotaxis (MCP) protein family.</text>
</comment>
<evidence type="ECO:0000256" key="12">
    <source>
        <dbReference type="SAM" id="Phobius"/>
    </source>
</evidence>
<keyword evidence="3" id="KW-0488">Methylation</keyword>
<keyword evidence="2" id="KW-1003">Cell membrane</keyword>
<keyword evidence="16" id="KW-1185">Reference proteome</keyword>
<evidence type="ECO:0000256" key="10">
    <source>
        <dbReference type="ARBA" id="ARBA00029447"/>
    </source>
</evidence>
<dbReference type="SMART" id="SM00283">
    <property type="entry name" value="MA"/>
    <property type="match status" value="1"/>
</dbReference>
<dbReference type="GO" id="GO:0006935">
    <property type="term" value="P:chemotaxis"/>
    <property type="evidence" value="ECO:0007669"/>
    <property type="project" value="UniProtKB-KW"/>
</dbReference>
<evidence type="ECO:0000259" key="13">
    <source>
        <dbReference type="PROSITE" id="PS50111"/>
    </source>
</evidence>
<sequence>MSVRRFSILVFSTLLIIFLVSTASNIWSLTRSNQSLDDVNREIHVVLSVIDPINHSRTMRVRAMEALEEHEQGSPEQGQLALNGAQAVLDKANAAFQAYLDAPKQPGEQVLTDAYQSAFVAYREQGLQPLLDAVKANDVARARGLVTSTLPVLDKQFEVALDKLLSFRQQYAQQLNENAQSGFKQSLLSIAIFALIFAVILGAVYLLLKKRVLTELDKAKLHCTEIANGMLHTPIVAKANDEIGAMMRELEQMRVSLASIIGQVRESSQTVAYASEEIAAGNTDLSARTEEQASSLGETAASMEQLTVTVKLTSDHSNQANKLASGMLIAANDGNEIVSEVIDSMRNIESSSSKIDNIISIIEDIAFQTNILALNAAVEAARAGEQGRGFAVVATEVRNLAQRSSVAAKEIKELIELSGEQVNIGSNLVNRAGESMQRISASIKQVTGLMEEIAVSTGEQSRGIEQINQAVVQMDVVTQQNAALVEQASAAAMSLKEQSQALNETVAVFKLA</sequence>
<comment type="subcellular location">
    <subcellularLocation>
        <location evidence="1">Cell inner membrane</location>
        <topology evidence="1">Multi-pass membrane protein</topology>
    </subcellularLocation>
</comment>
<dbReference type="InterPro" id="IPR004090">
    <property type="entry name" value="Chemotax_Me-accpt_rcpt"/>
</dbReference>
<dbReference type="Pfam" id="PF02203">
    <property type="entry name" value="TarH"/>
    <property type="match status" value="1"/>
</dbReference>
<feature type="domain" description="HAMP" evidence="14">
    <location>
        <begin position="210"/>
        <end position="262"/>
    </location>
</feature>
<evidence type="ECO:0000259" key="14">
    <source>
        <dbReference type="PROSITE" id="PS50885"/>
    </source>
</evidence>
<dbReference type="PROSITE" id="PS50885">
    <property type="entry name" value="HAMP"/>
    <property type="match status" value="1"/>
</dbReference>
<dbReference type="AlphaFoldDB" id="A0A1B7IT12"/>
<dbReference type="InterPro" id="IPR051310">
    <property type="entry name" value="MCP_chemotaxis"/>
</dbReference>
<evidence type="ECO:0000256" key="7">
    <source>
        <dbReference type="ARBA" id="ARBA00022989"/>
    </source>
</evidence>
<dbReference type="CDD" id="cd11386">
    <property type="entry name" value="MCP_signal"/>
    <property type="match status" value="1"/>
</dbReference>
<dbReference type="SUPFAM" id="SSF47170">
    <property type="entry name" value="Aspartate receptor, ligand-binding domain"/>
    <property type="match status" value="1"/>
</dbReference>
<dbReference type="PATRIC" id="fig|1354251.4.peg.1438"/>
<dbReference type="Pfam" id="PF00672">
    <property type="entry name" value="HAMP"/>
    <property type="match status" value="1"/>
</dbReference>
<gene>
    <name evidence="15" type="ORF">M975_1400</name>
</gene>
<dbReference type="PANTHER" id="PTHR43531:SF14">
    <property type="entry name" value="METHYL-ACCEPTING CHEMOTAXIS PROTEIN I-RELATED"/>
    <property type="match status" value="1"/>
</dbReference>
<dbReference type="Gene3D" id="1.20.120.30">
    <property type="entry name" value="Aspartate receptor, ligand-binding domain"/>
    <property type="match status" value="1"/>
</dbReference>
<feature type="domain" description="Methyl-accepting transducer" evidence="13">
    <location>
        <begin position="267"/>
        <end position="496"/>
    </location>
</feature>
<protein>
    <submittedName>
        <fullName evidence="15">Chemotaxis protein</fullName>
    </submittedName>
</protein>
<proteinExistence type="inferred from homology"/>
<feature type="transmembrane region" description="Helical" evidence="12">
    <location>
        <begin position="187"/>
        <end position="208"/>
    </location>
</feature>
<dbReference type="InterPro" id="IPR003660">
    <property type="entry name" value="HAMP_dom"/>
</dbReference>
<comment type="caution">
    <text evidence="15">The sequence shown here is derived from an EMBL/GenBank/DDBJ whole genome shotgun (WGS) entry which is preliminary data.</text>
</comment>
<keyword evidence="4" id="KW-0145">Chemotaxis</keyword>
<evidence type="ECO:0000256" key="2">
    <source>
        <dbReference type="ARBA" id="ARBA00022475"/>
    </source>
</evidence>
<dbReference type="RefSeq" id="WP_064558199.1">
    <property type="nucleotide sequence ID" value="NZ_LXER01000011.1"/>
</dbReference>
<dbReference type="FunFam" id="1.10.287.950:FF:000001">
    <property type="entry name" value="Methyl-accepting chemotaxis sensory transducer"/>
    <property type="match status" value="1"/>
</dbReference>
<evidence type="ECO:0000256" key="1">
    <source>
        <dbReference type="ARBA" id="ARBA00004429"/>
    </source>
</evidence>
<keyword evidence="5" id="KW-0997">Cell inner membrane</keyword>
<keyword evidence="7 12" id="KW-1133">Transmembrane helix</keyword>
<dbReference type="OrthoDB" id="6532575at2"/>
<dbReference type="SUPFAM" id="SSF58104">
    <property type="entry name" value="Methyl-accepting chemotaxis protein (MCP) signaling domain"/>
    <property type="match status" value="1"/>
</dbReference>
<dbReference type="PRINTS" id="PR00260">
    <property type="entry name" value="CHEMTRNSDUCR"/>
</dbReference>
<dbReference type="PROSITE" id="PS50111">
    <property type="entry name" value="CHEMOTAXIS_TRANSDUC_2"/>
    <property type="match status" value="1"/>
</dbReference>
<dbReference type="GO" id="GO:0005886">
    <property type="term" value="C:plasma membrane"/>
    <property type="evidence" value="ECO:0007669"/>
    <property type="project" value="UniProtKB-SubCell"/>
</dbReference>
<reference evidence="15 16" key="1">
    <citation type="submission" date="2016-04" db="EMBL/GenBank/DDBJ databases">
        <title>ATOL: Assembling a taxonomically balanced genome-scale reconstruction of the evolutionary history of the Enterobacteriaceae.</title>
        <authorList>
            <person name="Plunkett G.III."/>
            <person name="Neeno-Eckwall E.C."/>
            <person name="Glasner J.D."/>
            <person name="Perna N.T."/>
        </authorList>
    </citation>
    <scope>NUCLEOTIDE SEQUENCE [LARGE SCALE GENOMIC DNA]</scope>
    <source>
        <strain evidence="15 16">ATCC 51605</strain>
    </source>
</reference>
<accession>A0A1B7IT12</accession>
<dbReference type="GO" id="GO:0004888">
    <property type="term" value="F:transmembrane signaling receptor activity"/>
    <property type="evidence" value="ECO:0007669"/>
    <property type="project" value="InterPro"/>
</dbReference>
<keyword evidence="6 12" id="KW-0812">Transmembrane</keyword>
<dbReference type="EMBL" id="LXER01000011">
    <property type="protein sequence ID" value="OAT32961.1"/>
    <property type="molecule type" value="Genomic_DNA"/>
</dbReference>
<evidence type="ECO:0000313" key="15">
    <source>
        <dbReference type="EMBL" id="OAT32961.1"/>
    </source>
</evidence>
<evidence type="ECO:0000256" key="6">
    <source>
        <dbReference type="ARBA" id="ARBA00022692"/>
    </source>
</evidence>